<evidence type="ECO:0008006" key="3">
    <source>
        <dbReference type="Google" id="ProtNLM"/>
    </source>
</evidence>
<dbReference type="RefSeq" id="WP_069642629.1">
    <property type="nucleotide sequence ID" value="NZ_MIJE01000006.1"/>
</dbReference>
<keyword evidence="2" id="KW-1185">Reference proteome</keyword>
<proteinExistence type="predicted"/>
<evidence type="ECO:0000313" key="2">
    <source>
        <dbReference type="Proteomes" id="UP000094296"/>
    </source>
</evidence>
<organism evidence="1 2">
    <name type="scientific">Desulfuribacillus alkaliarsenatis</name>
    <dbReference type="NCBI Taxonomy" id="766136"/>
    <lineage>
        <taxon>Bacteria</taxon>
        <taxon>Bacillati</taxon>
        <taxon>Bacillota</taxon>
        <taxon>Desulfuribacillia</taxon>
        <taxon>Desulfuribacillales</taxon>
        <taxon>Desulfuribacillaceae</taxon>
        <taxon>Desulfuribacillus</taxon>
    </lineage>
</organism>
<dbReference type="Pfam" id="PF11213">
    <property type="entry name" value="DUF3006"/>
    <property type="match status" value="1"/>
</dbReference>
<evidence type="ECO:0000313" key="1">
    <source>
        <dbReference type="EMBL" id="OEF97681.1"/>
    </source>
</evidence>
<accession>A0A1E5G4T0</accession>
<gene>
    <name evidence="1" type="ORF">BHF68_14360</name>
</gene>
<reference evidence="1 2" key="1">
    <citation type="submission" date="2016-09" db="EMBL/GenBank/DDBJ databases">
        <title>Draft genome sequence for the type strain of Desulfuribacillus alkaliarsenatis AHT28, an obligately anaerobic, sulfidogenic bacterium isolated from Russian soda lake sediments.</title>
        <authorList>
            <person name="Abin C.A."/>
            <person name="Hollibaugh J.T."/>
        </authorList>
    </citation>
    <scope>NUCLEOTIDE SEQUENCE [LARGE SCALE GENOMIC DNA]</scope>
    <source>
        <strain evidence="1 2">AHT28</strain>
    </source>
</reference>
<comment type="caution">
    <text evidence="1">The sequence shown here is derived from an EMBL/GenBank/DDBJ whole genome shotgun (WGS) entry which is preliminary data.</text>
</comment>
<dbReference type="Proteomes" id="UP000094296">
    <property type="component" value="Unassembled WGS sequence"/>
</dbReference>
<sequence length="89" mass="10150">MNAVIDRILKLEGKAVLIIDINHKELVVPIELLPTAAQEGDYVSITKDHELSIIIEIDTHKTSDAKTRIENKLTKLRQNAESRFKKPNY</sequence>
<dbReference type="EMBL" id="MIJE01000006">
    <property type="protein sequence ID" value="OEF97681.1"/>
    <property type="molecule type" value="Genomic_DNA"/>
</dbReference>
<protein>
    <recommendedName>
        <fullName evidence="3">DUF3006 domain-containing protein</fullName>
    </recommendedName>
</protein>
<name>A0A1E5G4T0_9FIRM</name>
<dbReference type="AlphaFoldDB" id="A0A1E5G4T0"/>
<dbReference type="InterPro" id="IPR021377">
    <property type="entry name" value="DUF3006"/>
</dbReference>